<dbReference type="Pfam" id="PF00168">
    <property type="entry name" value="C2"/>
    <property type="match status" value="1"/>
</dbReference>
<dbReference type="GeneID" id="94833109"/>
<dbReference type="PROSITE" id="PS50004">
    <property type="entry name" value="C2"/>
    <property type="match status" value="1"/>
</dbReference>
<dbReference type="PANTHER" id="PTHR45911:SF4">
    <property type="entry name" value="MULTIPLE C2 AND TRANSMEMBRANE DOMAIN-CONTAINING PROTEIN"/>
    <property type="match status" value="1"/>
</dbReference>
<evidence type="ECO:0000256" key="2">
    <source>
        <dbReference type="ARBA" id="ARBA00022837"/>
    </source>
</evidence>
<evidence type="ECO:0000313" key="6">
    <source>
        <dbReference type="Proteomes" id="UP000179807"/>
    </source>
</evidence>
<dbReference type="EMBL" id="MLAK01000412">
    <property type="protein sequence ID" value="OHT14191.1"/>
    <property type="molecule type" value="Genomic_DNA"/>
</dbReference>
<evidence type="ECO:0000256" key="1">
    <source>
        <dbReference type="ARBA" id="ARBA00022723"/>
    </source>
</evidence>
<feature type="compositionally biased region" description="Low complexity" evidence="3">
    <location>
        <begin position="271"/>
        <end position="286"/>
    </location>
</feature>
<dbReference type="PANTHER" id="PTHR45911">
    <property type="entry name" value="C2 DOMAIN-CONTAINING PROTEIN"/>
    <property type="match status" value="1"/>
</dbReference>
<dbReference type="SMART" id="SM00239">
    <property type="entry name" value="C2"/>
    <property type="match status" value="1"/>
</dbReference>
<dbReference type="OrthoDB" id="73919at2759"/>
<dbReference type="GO" id="GO:0005509">
    <property type="term" value="F:calcium ion binding"/>
    <property type="evidence" value="ECO:0007669"/>
    <property type="project" value="TreeGrafter"/>
</dbReference>
<protein>
    <recommendedName>
        <fullName evidence="4">C2 domain-containing protein</fullName>
    </recommendedName>
</protein>
<gene>
    <name evidence="5" type="ORF">TRFO_15477</name>
</gene>
<keyword evidence="1" id="KW-0479">Metal-binding</keyword>
<comment type="caution">
    <text evidence="5">The sequence shown here is derived from an EMBL/GenBank/DDBJ whole genome shotgun (WGS) entry which is preliminary data.</text>
</comment>
<accession>A0A1J4KSD1</accession>
<feature type="domain" description="C2" evidence="4">
    <location>
        <begin position="1"/>
        <end position="125"/>
    </location>
</feature>
<feature type="compositionally biased region" description="Polar residues" evidence="3">
    <location>
        <begin position="240"/>
        <end position="255"/>
    </location>
</feature>
<dbReference type="AlphaFoldDB" id="A0A1J4KSD1"/>
<evidence type="ECO:0000313" key="5">
    <source>
        <dbReference type="EMBL" id="OHT14191.1"/>
    </source>
</evidence>
<dbReference type="SUPFAM" id="SSF49562">
    <property type="entry name" value="C2 domain (Calcium/lipid-binding domain, CaLB)"/>
    <property type="match status" value="1"/>
</dbReference>
<dbReference type="RefSeq" id="XP_068367327.1">
    <property type="nucleotide sequence ID" value="XM_068498405.1"/>
</dbReference>
<dbReference type="CDD" id="cd00030">
    <property type="entry name" value="C2"/>
    <property type="match status" value="1"/>
</dbReference>
<dbReference type="Proteomes" id="UP000179807">
    <property type="component" value="Unassembled WGS sequence"/>
</dbReference>
<organism evidence="5 6">
    <name type="scientific">Tritrichomonas foetus</name>
    <dbReference type="NCBI Taxonomy" id="1144522"/>
    <lineage>
        <taxon>Eukaryota</taxon>
        <taxon>Metamonada</taxon>
        <taxon>Parabasalia</taxon>
        <taxon>Tritrichomonadida</taxon>
        <taxon>Tritrichomonadidae</taxon>
        <taxon>Tritrichomonas</taxon>
    </lineage>
</organism>
<dbReference type="InterPro" id="IPR000008">
    <property type="entry name" value="C2_dom"/>
</dbReference>
<feature type="region of interest" description="Disordered" evidence="3">
    <location>
        <begin position="218"/>
        <end position="286"/>
    </location>
</feature>
<keyword evidence="6" id="KW-1185">Reference proteome</keyword>
<sequence length="286" mass="32760">MSPNIKIKNPKMGKTEKIKLYICVQEARTLLPSDINGWSDPFCTVEIGINNKYRKLFKTPVIKRTLNPRWNCNFVYMYNVEEDNFESTLRFKIFDNDTLTLSDLLGYVEIPLENFRSYEPVEEWYKLKNEDKHGNKLRVRGYIKVLVQALKNGQDFNSSKNGSLNQTIGLDSQEFNRQQKRMDAIAAAYHMNEQAAASQLRQNEAYRREVQNQARSMNAQMAANPGQPPAMAPDAPVAPHNQQFDILQPGYQSPAQEKKQKKRERGKDDSSSSSSSSSSTRTSFSD</sequence>
<reference evidence="5" key="1">
    <citation type="submission" date="2016-10" db="EMBL/GenBank/DDBJ databases">
        <authorList>
            <person name="Benchimol M."/>
            <person name="Almeida L.G."/>
            <person name="Vasconcelos A.T."/>
            <person name="Perreira-Neves A."/>
            <person name="Rosa I.A."/>
            <person name="Tasca T."/>
            <person name="Bogo M.R."/>
            <person name="de Souza W."/>
        </authorList>
    </citation>
    <scope>NUCLEOTIDE SEQUENCE [LARGE SCALE GENOMIC DNA]</scope>
    <source>
        <strain evidence="5">K</strain>
    </source>
</reference>
<dbReference type="InterPro" id="IPR035892">
    <property type="entry name" value="C2_domain_sf"/>
</dbReference>
<dbReference type="GO" id="GO:0016020">
    <property type="term" value="C:membrane"/>
    <property type="evidence" value="ECO:0007669"/>
    <property type="project" value="TreeGrafter"/>
</dbReference>
<proteinExistence type="predicted"/>
<evidence type="ECO:0000259" key="4">
    <source>
        <dbReference type="PROSITE" id="PS50004"/>
    </source>
</evidence>
<dbReference type="Gene3D" id="2.60.40.150">
    <property type="entry name" value="C2 domain"/>
    <property type="match status" value="1"/>
</dbReference>
<name>A0A1J4KSD1_9EUKA</name>
<keyword evidence="2" id="KW-0106">Calcium</keyword>
<dbReference type="VEuPathDB" id="TrichDB:TRFO_15477"/>
<evidence type="ECO:0000256" key="3">
    <source>
        <dbReference type="SAM" id="MobiDB-lite"/>
    </source>
</evidence>